<dbReference type="PANTHER" id="PTHR30578:SF0">
    <property type="entry name" value="ION-TRANSLOCATING OXIDOREDUCTASE COMPLEX SUBUNIT D"/>
    <property type="match status" value="1"/>
</dbReference>
<keyword evidence="5 10" id="KW-0812">Transmembrane</keyword>
<evidence type="ECO:0000313" key="11">
    <source>
        <dbReference type="EMBL" id="HAR56511.1"/>
    </source>
</evidence>
<keyword evidence="8 10" id="KW-1133">Transmembrane helix</keyword>
<organism evidence="11 12">
    <name type="scientific">Idiomarina baltica</name>
    <dbReference type="NCBI Taxonomy" id="190892"/>
    <lineage>
        <taxon>Bacteria</taxon>
        <taxon>Pseudomonadati</taxon>
        <taxon>Pseudomonadota</taxon>
        <taxon>Gammaproteobacteria</taxon>
        <taxon>Alteromonadales</taxon>
        <taxon>Idiomarinaceae</taxon>
        <taxon>Idiomarina</taxon>
    </lineage>
</organism>
<keyword evidence="4 10" id="KW-0288">FMN</keyword>
<accession>A0A348WPP9</accession>
<feature type="transmembrane region" description="Helical" evidence="10">
    <location>
        <begin position="298"/>
        <end position="316"/>
    </location>
</feature>
<evidence type="ECO:0000256" key="2">
    <source>
        <dbReference type="ARBA" id="ARBA00022553"/>
    </source>
</evidence>
<dbReference type="HAMAP" id="MF_00462">
    <property type="entry name" value="RsxD_RnfD"/>
    <property type="match status" value="1"/>
</dbReference>
<dbReference type="NCBIfam" id="NF002011">
    <property type="entry name" value="PRK00816.1"/>
    <property type="match status" value="1"/>
</dbReference>
<dbReference type="NCBIfam" id="TIGR01946">
    <property type="entry name" value="rnfD"/>
    <property type="match status" value="1"/>
</dbReference>
<keyword evidence="10" id="KW-0997">Cell inner membrane</keyword>
<keyword evidence="9 10" id="KW-0472">Membrane</keyword>
<feature type="transmembrane region" description="Helical" evidence="10">
    <location>
        <begin position="241"/>
        <end position="262"/>
    </location>
</feature>
<dbReference type="InterPro" id="IPR011303">
    <property type="entry name" value="RnfD_bac"/>
</dbReference>
<dbReference type="EC" id="7.-.-.-" evidence="10"/>
<name>A0A348WPP9_9GAMM</name>
<evidence type="ECO:0000256" key="3">
    <source>
        <dbReference type="ARBA" id="ARBA00022630"/>
    </source>
</evidence>
<reference evidence="11 12" key="1">
    <citation type="journal article" date="2018" name="Nat. Biotechnol.">
        <title>A standardized bacterial taxonomy based on genome phylogeny substantially revises the tree of life.</title>
        <authorList>
            <person name="Parks D.H."/>
            <person name="Chuvochina M."/>
            <person name="Waite D.W."/>
            <person name="Rinke C."/>
            <person name="Skarshewski A."/>
            <person name="Chaumeil P.A."/>
            <person name="Hugenholtz P."/>
        </authorList>
    </citation>
    <scope>NUCLEOTIDE SEQUENCE [LARGE SCALE GENOMIC DNA]</scope>
    <source>
        <strain evidence="11">UBA9360</strain>
    </source>
</reference>
<dbReference type="InterPro" id="IPR004338">
    <property type="entry name" value="NqrB/RnfD"/>
</dbReference>
<feature type="transmembrane region" description="Helical" evidence="10">
    <location>
        <begin position="268"/>
        <end position="286"/>
    </location>
</feature>
<evidence type="ECO:0000256" key="6">
    <source>
        <dbReference type="ARBA" id="ARBA00022967"/>
    </source>
</evidence>
<evidence type="ECO:0000256" key="4">
    <source>
        <dbReference type="ARBA" id="ARBA00022643"/>
    </source>
</evidence>
<dbReference type="PANTHER" id="PTHR30578">
    <property type="entry name" value="ELECTRON TRANSPORT COMPLEX PROTEIN RNFD"/>
    <property type="match status" value="1"/>
</dbReference>
<keyword evidence="7 10" id="KW-0249">Electron transport</keyword>
<gene>
    <name evidence="10" type="primary">rnfD</name>
    <name evidence="11" type="ORF">DCR58_06970</name>
</gene>
<dbReference type="Proteomes" id="UP000262878">
    <property type="component" value="Unassembled WGS sequence"/>
</dbReference>
<comment type="subcellular location">
    <subcellularLocation>
        <location evidence="10">Cell inner membrane</location>
        <topology evidence="10">Multi-pass membrane protein</topology>
    </subcellularLocation>
</comment>
<keyword evidence="2 10" id="KW-0597">Phosphoprotein</keyword>
<keyword evidence="3 10" id="KW-0285">Flavoprotein</keyword>
<evidence type="ECO:0000256" key="7">
    <source>
        <dbReference type="ARBA" id="ARBA00022982"/>
    </source>
</evidence>
<comment type="function">
    <text evidence="10">Part of a membrane-bound complex that couples electron transfer with translocation of ions across the membrane.</text>
</comment>
<dbReference type="GO" id="GO:0055085">
    <property type="term" value="P:transmembrane transport"/>
    <property type="evidence" value="ECO:0007669"/>
    <property type="project" value="InterPro"/>
</dbReference>
<proteinExistence type="inferred from homology"/>
<feature type="transmembrane region" description="Helical" evidence="10">
    <location>
        <begin position="125"/>
        <end position="143"/>
    </location>
</feature>
<feature type="transmembrane region" description="Helical" evidence="10">
    <location>
        <begin position="72"/>
        <end position="89"/>
    </location>
</feature>
<dbReference type="RefSeq" id="WP_272977329.1">
    <property type="nucleotide sequence ID" value="NZ_DBGH01000006.1"/>
</dbReference>
<comment type="caution">
    <text evidence="11">The sequence shown here is derived from an EMBL/GenBank/DDBJ whole genome shotgun (WGS) entry which is preliminary data.</text>
</comment>
<comment type="cofactor">
    <cofactor evidence="10">
        <name>FMN</name>
        <dbReference type="ChEBI" id="CHEBI:58210"/>
    </cofactor>
</comment>
<evidence type="ECO:0000256" key="5">
    <source>
        <dbReference type="ARBA" id="ARBA00022692"/>
    </source>
</evidence>
<dbReference type="Pfam" id="PF03116">
    <property type="entry name" value="NQR2_RnfD_RnfE"/>
    <property type="match status" value="1"/>
</dbReference>
<keyword evidence="6 10" id="KW-1278">Translocase</keyword>
<sequence>MSFKVAAAPHGHSQKKTNQVMAWVVFALIPGVIIQSYFFGWGVWFQILIAVTVAYLSESICVWARERSARQALRDNTALVTAVLLAISIPPLAPWWIIVIGTLFSIVVVKQVYGGMGQNIFNPAMAGYVLLLISFPVQMTHWLPAAPIAPYDLGLWQTLHTIIFEYTPTGYDVEQLRTTVDGMSMATPLDGVKTALDQGKILTEAYQQPMLGSLAGIGWQWLNLGFLLGGIILLQQHIIRWHIPVGFLAGLLVPSFLAHMFAPSIIPGPIFHALSGATMLGAFFIATDPVSAATSDRGRLLFGLLIGLLVWVIRTWGGYPDAVAFAVLLANLCVPIIDRYTRPTVYGHHSGAKHDAE</sequence>
<evidence type="ECO:0000313" key="12">
    <source>
        <dbReference type="Proteomes" id="UP000262878"/>
    </source>
</evidence>
<dbReference type="STRING" id="314276.OS145_10356"/>
<feature type="transmembrane region" description="Helical" evidence="10">
    <location>
        <begin position="217"/>
        <end position="234"/>
    </location>
</feature>
<dbReference type="GO" id="GO:0005886">
    <property type="term" value="C:plasma membrane"/>
    <property type="evidence" value="ECO:0007669"/>
    <property type="project" value="UniProtKB-SubCell"/>
</dbReference>
<dbReference type="GO" id="GO:0022900">
    <property type="term" value="P:electron transport chain"/>
    <property type="evidence" value="ECO:0007669"/>
    <property type="project" value="UniProtKB-UniRule"/>
</dbReference>
<keyword evidence="1 10" id="KW-0813">Transport</keyword>
<evidence type="ECO:0000256" key="9">
    <source>
        <dbReference type="ARBA" id="ARBA00023136"/>
    </source>
</evidence>
<evidence type="ECO:0000256" key="8">
    <source>
        <dbReference type="ARBA" id="ARBA00022989"/>
    </source>
</evidence>
<dbReference type="AlphaFoldDB" id="A0A348WPP9"/>
<feature type="modified residue" description="FMN phosphoryl threonine" evidence="10">
    <location>
        <position position="187"/>
    </location>
</feature>
<protein>
    <recommendedName>
        <fullName evidence="10">Ion-translocating oxidoreductase complex subunit D</fullName>
        <ecNumber evidence="10">7.-.-.-</ecNumber>
    </recommendedName>
    <alternativeName>
        <fullName evidence="10">Rnf electron transport complex subunit D</fullName>
    </alternativeName>
</protein>
<comment type="subunit">
    <text evidence="10">The complex is composed of six subunits: RnfA, RnfB, RnfC, RnfD, RnfE and RnfG.</text>
</comment>
<comment type="similarity">
    <text evidence="10">Belongs to the NqrB/RnfD family.</text>
</comment>
<feature type="transmembrane region" description="Helical" evidence="10">
    <location>
        <begin position="20"/>
        <end position="38"/>
    </location>
</feature>
<evidence type="ECO:0000256" key="1">
    <source>
        <dbReference type="ARBA" id="ARBA00022448"/>
    </source>
</evidence>
<dbReference type="EMBL" id="DMUP01000162">
    <property type="protein sequence ID" value="HAR56511.1"/>
    <property type="molecule type" value="Genomic_DNA"/>
</dbReference>
<evidence type="ECO:0000256" key="10">
    <source>
        <dbReference type="HAMAP-Rule" id="MF_00462"/>
    </source>
</evidence>
<feature type="transmembrane region" description="Helical" evidence="10">
    <location>
        <begin position="44"/>
        <end position="65"/>
    </location>
</feature>
<keyword evidence="10" id="KW-1003">Cell membrane</keyword>